<dbReference type="AlphaFoldDB" id="A0A4R3PV29"/>
<evidence type="ECO:0000259" key="1">
    <source>
        <dbReference type="Pfam" id="PF00561"/>
    </source>
</evidence>
<dbReference type="Pfam" id="PF00561">
    <property type="entry name" value="Abhydrolase_1"/>
    <property type="match status" value="1"/>
</dbReference>
<dbReference type="Gene3D" id="3.40.50.1820">
    <property type="entry name" value="alpha/beta hydrolase"/>
    <property type="match status" value="1"/>
</dbReference>
<dbReference type="GO" id="GO:0046503">
    <property type="term" value="P:glycerolipid catabolic process"/>
    <property type="evidence" value="ECO:0007669"/>
    <property type="project" value="TreeGrafter"/>
</dbReference>
<dbReference type="InterPro" id="IPR000073">
    <property type="entry name" value="AB_hydrolase_1"/>
</dbReference>
<dbReference type="SUPFAM" id="SSF53474">
    <property type="entry name" value="alpha/beta-Hydrolases"/>
    <property type="match status" value="1"/>
</dbReference>
<protein>
    <submittedName>
        <fullName evidence="2">Alpha/beta hydrolase family protein</fullName>
    </submittedName>
</protein>
<evidence type="ECO:0000313" key="3">
    <source>
        <dbReference type="Proteomes" id="UP000294576"/>
    </source>
</evidence>
<dbReference type="InterPro" id="IPR050471">
    <property type="entry name" value="AB_hydrolase"/>
</dbReference>
<proteinExistence type="predicted"/>
<dbReference type="GO" id="GO:0004806">
    <property type="term" value="F:triacylglycerol lipase activity"/>
    <property type="evidence" value="ECO:0007669"/>
    <property type="project" value="TreeGrafter"/>
</dbReference>
<gene>
    <name evidence="2" type="ORF">EV132_11730</name>
</gene>
<reference evidence="2 3" key="1">
    <citation type="submission" date="2019-03" db="EMBL/GenBank/DDBJ databases">
        <title>Genomic Encyclopedia of Type Strains, Phase IV (KMG-V): Genome sequencing to study the core and pangenomes of soil and plant-associated prokaryotes.</title>
        <authorList>
            <person name="Whitman W."/>
        </authorList>
    </citation>
    <scope>NUCLEOTIDE SEQUENCE [LARGE SCALE GENOMIC DNA]</scope>
    <source>
        <strain evidence="2 3">Hc14</strain>
    </source>
</reference>
<accession>A0A4R3PV29</accession>
<dbReference type="Proteomes" id="UP000294576">
    <property type="component" value="Unassembled WGS sequence"/>
</dbReference>
<organism evidence="2 3">
    <name type="scientific">Rhizobium sullae</name>
    <name type="common">Rhizobium hedysari</name>
    <dbReference type="NCBI Taxonomy" id="50338"/>
    <lineage>
        <taxon>Bacteria</taxon>
        <taxon>Pseudomonadati</taxon>
        <taxon>Pseudomonadota</taxon>
        <taxon>Alphaproteobacteria</taxon>
        <taxon>Hyphomicrobiales</taxon>
        <taxon>Rhizobiaceae</taxon>
        <taxon>Rhizobium/Agrobacterium group</taxon>
        <taxon>Rhizobium</taxon>
    </lineage>
</organism>
<comment type="caution">
    <text evidence="2">The sequence shown here is derived from an EMBL/GenBank/DDBJ whole genome shotgun (WGS) entry which is preliminary data.</text>
</comment>
<evidence type="ECO:0000313" key="2">
    <source>
        <dbReference type="EMBL" id="TCU11690.1"/>
    </source>
</evidence>
<keyword evidence="2" id="KW-0378">Hydrolase</keyword>
<feature type="domain" description="AB hydrolase-1" evidence="1">
    <location>
        <begin position="2"/>
        <end position="97"/>
    </location>
</feature>
<dbReference type="InterPro" id="IPR029058">
    <property type="entry name" value="AB_hydrolase_fold"/>
</dbReference>
<sequence length="109" mass="11777">MFCNSLGTDLHLWDGQVAGLGQHFRALRYDRRGHGLSSAPPPPYGLRDLGNDVLALLDALEVERVHLCGLSIGGLTGQWLSIYAGQRLDKIVICAASAKIGTAERWAAH</sequence>
<dbReference type="RefSeq" id="WP_245505891.1">
    <property type="nucleotide sequence ID" value="NZ_SMBH01000017.1"/>
</dbReference>
<name>A0A4R3PV29_RHISU</name>
<dbReference type="EMBL" id="SMBH01000017">
    <property type="protein sequence ID" value="TCU11690.1"/>
    <property type="molecule type" value="Genomic_DNA"/>
</dbReference>
<dbReference type="PANTHER" id="PTHR43433:SF5">
    <property type="entry name" value="AB HYDROLASE-1 DOMAIN-CONTAINING PROTEIN"/>
    <property type="match status" value="1"/>
</dbReference>
<dbReference type="PANTHER" id="PTHR43433">
    <property type="entry name" value="HYDROLASE, ALPHA/BETA FOLD FAMILY PROTEIN"/>
    <property type="match status" value="1"/>
</dbReference>